<keyword evidence="2 4" id="KW-0863">Zinc-finger</keyword>
<feature type="region of interest" description="Disordered" evidence="5">
    <location>
        <begin position="290"/>
        <end position="313"/>
    </location>
</feature>
<dbReference type="PANTHER" id="PTHR47718">
    <property type="entry name" value="OS01G0519700 PROTEIN"/>
    <property type="match status" value="1"/>
</dbReference>
<dbReference type="GO" id="GO:0008270">
    <property type="term" value="F:zinc ion binding"/>
    <property type="evidence" value="ECO:0007669"/>
    <property type="project" value="UniProtKB-KW"/>
</dbReference>
<evidence type="ECO:0000313" key="8">
    <source>
        <dbReference type="Proteomes" id="UP000215914"/>
    </source>
</evidence>
<dbReference type="InterPro" id="IPR007527">
    <property type="entry name" value="Znf_SWIM"/>
</dbReference>
<dbReference type="InterPro" id="IPR006564">
    <property type="entry name" value="Znf_PMZ"/>
</dbReference>
<dbReference type="Gramene" id="mRNA:HanXRQr2_Chr13g0615771">
    <property type="protein sequence ID" value="mRNA:HanXRQr2_Chr13g0615771"/>
    <property type="gene ID" value="HanXRQr2_Chr13g0615771"/>
</dbReference>
<feature type="compositionally biased region" description="Acidic residues" evidence="5">
    <location>
        <begin position="380"/>
        <end position="412"/>
    </location>
</feature>
<feature type="domain" description="SWIM-type" evidence="6">
    <location>
        <begin position="151"/>
        <end position="188"/>
    </location>
</feature>
<dbReference type="Pfam" id="PF04434">
    <property type="entry name" value="SWIM"/>
    <property type="match status" value="1"/>
</dbReference>
<organism evidence="7 8">
    <name type="scientific">Helianthus annuus</name>
    <name type="common">Common sunflower</name>
    <dbReference type="NCBI Taxonomy" id="4232"/>
    <lineage>
        <taxon>Eukaryota</taxon>
        <taxon>Viridiplantae</taxon>
        <taxon>Streptophyta</taxon>
        <taxon>Embryophyta</taxon>
        <taxon>Tracheophyta</taxon>
        <taxon>Spermatophyta</taxon>
        <taxon>Magnoliopsida</taxon>
        <taxon>eudicotyledons</taxon>
        <taxon>Gunneridae</taxon>
        <taxon>Pentapetalae</taxon>
        <taxon>asterids</taxon>
        <taxon>campanulids</taxon>
        <taxon>Asterales</taxon>
        <taxon>Asteraceae</taxon>
        <taxon>Asteroideae</taxon>
        <taxon>Heliantheae alliance</taxon>
        <taxon>Heliantheae</taxon>
        <taxon>Helianthus</taxon>
    </lineage>
</organism>
<dbReference type="AlphaFoldDB" id="A0A9K3HE38"/>
<proteinExistence type="predicted"/>
<reference evidence="7" key="2">
    <citation type="submission" date="2020-06" db="EMBL/GenBank/DDBJ databases">
        <title>Helianthus annuus Genome sequencing and assembly Release 2.</title>
        <authorList>
            <person name="Gouzy J."/>
            <person name="Langlade N."/>
            <person name="Munos S."/>
        </authorList>
    </citation>
    <scope>NUCLEOTIDE SEQUENCE</scope>
    <source>
        <tissue evidence="7">Leaves</tissue>
    </source>
</reference>
<accession>A0A9K3HE38</accession>
<gene>
    <name evidence="7" type="ORF">HanXRQr2_Chr13g0615771</name>
</gene>
<evidence type="ECO:0000256" key="1">
    <source>
        <dbReference type="ARBA" id="ARBA00022723"/>
    </source>
</evidence>
<keyword evidence="1" id="KW-0479">Metal-binding</keyword>
<dbReference type="EMBL" id="MNCJ02000328">
    <property type="protein sequence ID" value="KAF5775768.1"/>
    <property type="molecule type" value="Genomic_DNA"/>
</dbReference>
<sequence>MIDFGLTENKWLDDMFGMRSSWIPAFYRHEPMSGLMRTTSRSESENHFFCQVANSQLTLVEFFNHFDGAMDIQRFNHRKNDHISRNTVPDNFSESTLEDDAMKIYTRSIFADQQAELQGTLSECLPIETKIEEPFLRISMKDWKAHGDGLLEVCFKKGEDVIALCTCRRFEQYGLLCKHIYFVFKMFKVKEIPNKYVMRRWTKDVAPNDLNNTFDITVDGDDAHKKAKEVAYEIMQTGEYLIGNLIKDFDHLLIVRDRMREMKEMVDELRITKPIDPKFDRYSRLIGYEKPNTDEPPTVRVPTGIRNKGRGSHKRIKSKKEKIISLKGKRGRTCSHCNIKGHDIRTCKVLKGEATAAADKVANKEGRKRRAIQLEKDPNLIDEEDEEVETGDEEEFEESDEVEDSDFECEDE</sequence>
<evidence type="ECO:0000256" key="4">
    <source>
        <dbReference type="PROSITE-ProRule" id="PRU00325"/>
    </source>
</evidence>
<evidence type="ECO:0000259" key="6">
    <source>
        <dbReference type="PROSITE" id="PS50966"/>
    </source>
</evidence>
<evidence type="ECO:0000256" key="5">
    <source>
        <dbReference type="SAM" id="MobiDB-lite"/>
    </source>
</evidence>
<comment type="caution">
    <text evidence="7">The sequence shown here is derived from an EMBL/GenBank/DDBJ whole genome shotgun (WGS) entry which is preliminary data.</text>
</comment>
<dbReference type="PANTHER" id="PTHR47718:SF17">
    <property type="entry name" value="PROTEIN FAR1-RELATED SEQUENCE 5-LIKE"/>
    <property type="match status" value="1"/>
</dbReference>
<evidence type="ECO:0000256" key="2">
    <source>
        <dbReference type="ARBA" id="ARBA00022771"/>
    </source>
</evidence>
<feature type="region of interest" description="Disordered" evidence="5">
    <location>
        <begin position="364"/>
        <end position="412"/>
    </location>
</feature>
<reference evidence="7" key="1">
    <citation type="journal article" date="2017" name="Nature">
        <title>The sunflower genome provides insights into oil metabolism, flowering and Asterid evolution.</title>
        <authorList>
            <person name="Badouin H."/>
            <person name="Gouzy J."/>
            <person name="Grassa C.J."/>
            <person name="Murat F."/>
            <person name="Staton S.E."/>
            <person name="Cottret L."/>
            <person name="Lelandais-Briere C."/>
            <person name="Owens G.L."/>
            <person name="Carrere S."/>
            <person name="Mayjonade B."/>
            <person name="Legrand L."/>
            <person name="Gill N."/>
            <person name="Kane N.C."/>
            <person name="Bowers J.E."/>
            <person name="Hubner S."/>
            <person name="Bellec A."/>
            <person name="Berard A."/>
            <person name="Berges H."/>
            <person name="Blanchet N."/>
            <person name="Boniface M.C."/>
            <person name="Brunel D."/>
            <person name="Catrice O."/>
            <person name="Chaidir N."/>
            <person name="Claudel C."/>
            <person name="Donnadieu C."/>
            <person name="Faraut T."/>
            <person name="Fievet G."/>
            <person name="Helmstetter N."/>
            <person name="King M."/>
            <person name="Knapp S.J."/>
            <person name="Lai Z."/>
            <person name="Le Paslier M.C."/>
            <person name="Lippi Y."/>
            <person name="Lorenzon L."/>
            <person name="Mandel J.R."/>
            <person name="Marage G."/>
            <person name="Marchand G."/>
            <person name="Marquand E."/>
            <person name="Bret-Mestries E."/>
            <person name="Morien E."/>
            <person name="Nambeesan S."/>
            <person name="Nguyen T."/>
            <person name="Pegot-Espagnet P."/>
            <person name="Pouilly N."/>
            <person name="Raftis F."/>
            <person name="Sallet E."/>
            <person name="Schiex T."/>
            <person name="Thomas J."/>
            <person name="Vandecasteele C."/>
            <person name="Vares D."/>
            <person name="Vear F."/>
            <person name="Vautrin S."/>
            <person name="Crespi M."/>
            <person name="Mangin B."/>
            <person name="Burke J.M."/>
            <person name="Salse J."/>
            <person name="Munos S."/>
            <person name="Vincourt P."/>
            <person name="Rieseberg L.H."/>
            <person name="Langlade N.B."/>
        </authorList>
    </citation>
    <scope>NUCLEOTIDE SEQUENCE</scope>
    <source>
        <tissue evidence="7">Leaves</tissue>
    </source>
</reference>
<dbReference type="PROSITE" id="PS50966">
    <property type="entry name" value="ZF_SWIM"/>
    <property type="match status" value="1"/>
</dbReference>
<keyword evidence="3" id="KW-0862">Zinc</keyword>
<dbReference type="SMART" id="SM00575">
    <property type="entry name" value="ZnF_PMZ"/>
    <property type="match status" value="1"/>
</dbReference>
<protein>
    <submittedName>
        <fullName evidence="7">Transcription factor interactor and regulator CCHC(Zn) family</fullName>
    </submittedName>
</protein>
<name>A0A9K3HE38_HELAN</name>
<dbReference type="Proteomes" id="UP000215914">
    <property type="component" value="Unassembled WGS sequence"/>
</dbReference>
<keyword evidence="8" id="KW-1185">Reference proteome</keyword>
<evidence type="ECO:0000313" key="7">
    <source>
        <dbReference type="EMBL" id="KAF5775768.1"/>
    </source>
</evidence>
<evidence type="ECO:0000256" key="3">
    <source>
        <dbReference type="ARBA" id="ARBA00022833"/>
    </source>
</evidence>